<dbReference type="InterPro" id="IPR055355">
    <property type="entry name" value="ZP-C"/>
</dbReference>
<dbReference type="InterPro" id="IPR001507">
    <property type="entry name" value="ZP_dom"/>
</dbReference>
<evidence type="ECO:0000256" key="1">
    <source>
        <dbReference type="ARBA" id="ARBA00022729"/>
    </source>
</evidence>
<dbReference type="Gene3D" id="2.60.40.4100">
    <property type="entry name" value="Zona pellucida, ZP-C domain"/>
    <property type="match status" value="1"/>
</dbReference>
<reference evidence="4 5" key="1">
    <citation type="submission" date="2024-06" db="EMBL/GenBank/DDBJ databases">
        <authorList>
            <person name="Pan Q."/>
            <person name="Wen M."/>
            <person name="Jouanno E."/>
            <person name="Zahm M."/>
            <person name="Klopp C."/>
            <person name="Cabau C."/>
            <person name="Louis A."/>
            <person name="Berthelot C."/>
            <person name="Parey E."/>
            <person name="Roest Crollius H."/>
            <person name="Montfort J."/>
            <person name="Robinson-Rechavi M."/>
            <person name="Bouchez O."/>
            <person name="Lampietro C."/>
            <person name="Lopez Roques C."/>
            <person name="Donnadieu C."/>
            <person name="Postlethwait J."/>
            <person name="Bobe J."/>
            <person name="Verreycken H."/>
            <person name="Guiguen Y."/>
        </authorList>
    </citation>
    <scope>NUCLEOTIDE SEQUENCE [LARGE SCALE GENOMIC DNA]</scope>
    <source>
        <strain evidence="4">Up_M1</strain>
        <tissue evidence="4">Testis</tissue>
    </source>
</reference>
<dbReference type="Pfam" id="PF23344">
    <property type="entry name" value="ZP-N"/>
    <property type="match status" value="1"/>
</dbReference>
<sequence>MSTNFFVQPIATWPTVQMSTVSVCATCGVFDACVYNYSTSWRCVKKVPELVCGRNLLQVGLLNVHLEAFGLDASSAHMTDSRCSAHREHNVTVWYQVERRIGHCGNTLKTNGTHAVYSNSLFVYPVDRRNDTQPLSFPFSCVYPLETDSSLDVPIIPFSPADHEVVGVGSKASASMSLYRHANYTDPYPAGKLVTLLVGSTLHVGVSVEESDAKTFVVVLEDCYTTESPNYDALTRTYMILNRCPQTQVRVEESGSSLRASFSAPLRGDYMYTFVHCRVSLCDKKMSSCTSVCSRRRSRSVSMSIPLKPLTIGPITWAQNLE</sequence>
<dbReference type="Proteomes" id="UP001557470">
    <property type="component" value="Unassembled WGS sequence"/>
</dbReference>
<comment type="caution">
    <text evidence="4">The sequence shown here is derived from an EMBL/GenBank/DDBJ whole genome shotgun (WGS) entry which is preliminary data.</text>
</comment>
<organism evidence="4 5">
    <name type="scientific">Umbra pygmaea</name>
    <name type="common">Eastern mudminnow</name>
    <dbReference type="NCBI Taxonomy" id="75934"/>
    <lineage>
        <taxon>Eukaryota</taxon>
        <taxon>Metazoa</taxon>
        <taxon>Chordata</taxon>
        <taxon>Craniata</taxon>
        <taxon>Vertebrata</taxon>
        <taxon>Euteleostomi</taxon>
        <taxon>Actinopterygii</taxon>
        <taxon>Neopterygii</taxon>
        <taxon>Teleostei</taxon>
        <taxon>Protacanthopterygii</taxon>
        <taxon>Esociformes</taxon>
        <taxon>Umbridae</taxon>
        <taxon>Umbra</taxon>
    </lineage>
</organism>
<protein>
    <recommendedName>
        <fullName evidence="3">ZP domain-containing protein</fullName>
    </recommendedName>
</protein>
<dbReference type="PANTHER" id="PTHR14002:SF1">
    <property type="entry name" value="ENDOGLIN"/>
    <property type="match status" value="1"/>
</dbReference>
<gene>
    <name evidence="4" type="ORF">UPYG_G00059780</name>
</gene>
<dbReference type="InterPro" id="IPR055356">
    <property type="entry name" value="ZP-N"/>
</dbReference>
<dbReference type="PANTHER" id="PTHR14002">
    <property type="entry name" value="ENDOGLIN/TGF-BETA RECEPTOR TYPE III"/>
    <property type="match status" value="1"/>
</dbReference>
<name>A0ABD0X924_UMBPY</name>
<evidence type="ECO:0000259" key="3">
    <source>
        <dbReference type="PROSITE" id="PS51034"/>
    </source>
</evidence>
<dbReference type="InterPro" id="IPR042235">
    <property type="entry name" value="ZP-C_dom"/>
</dbReference>
<keyword evidence="2" id="KW-1015">Disulfide bond</keyword>
<dbReference type="Gene3D" id="2.60.40.3210">
    <property type="entry name" value="Zona pellucida, ZP-N domain"/>
    <property type="match status" value="1"/>
</dbReference>
<dbReference type="SMART" id="SM00241">
    <property type="entry name" value="ZP"/>
    <property type="match status" value="1"/>
</dbReference>
<dbReference type="AlphaFoldDB" id="A0ABD0X924"/>
<proteinExistence type="predicted"/>
<evidence type="ECO:0000313" key="5">
    <source>
        <dbReference type="Proteomes" id="UP001557470"/>
    </source>
</evidence>
<evidence type="ECO:0000256" key="2">
    <source>
        <dbReference type="ARBA" id="ARBA00023157"/>
    </source>
</evidence>
<dbReference type="PROSITE" id="PS51034">
    <property type="entry name" value="ZP_2"/>
    <property type="match status" value="1"/>
</dbReference>
<keyword evidence="1" id="KW-0732">Signal</keyword>
<accession>A0ABD0X924</accession>
<feature type="domain" description="ZP" evidence="3">
    <location>
        <begin position="51"/>
        <end position="300"/>
    </location>
</feature>
<evidence type="ECO:0000313" key="4">
    <source>
        <dbReference type="EMBL" id="KAL1005488.1"/>
    </source>
</evidence>
<dbReference type="Pfam" id="PF00100">
    <property type="entry name" value="Zona_pellucida"/>
    <property type="match status" value="1"/>
</dbReference>
<dbReference type="EMBL" id="JAGEUA010000002">
    <property type="protein sequence ID" value="KAL1005488.1"/>
    <property type="molecule type" value="Genomic_DNA"/>
</dbReference>
<keyword evidence="5" id="KW-1185">Reference proteome</keyword>